<dbReference type="PANTHER" id="PTHR46200">
    <property type="entry name" value="GATOR COMPLEX PROTEIN WDR24"/>
    <property type="match status" value="1"/>
</dbReference>
<feature type="compositionally biased region" description="Low complexity" evidence="3">
    <location>
        <begin position="778"/>
        <end position="788"/>
    </location>
</feature>
<feature type="compositionally biased region" description="Pro residues" evidence="3">
    <location>
        <begin position="57"/>
        <end position="66"/>
    </location>
</feature>
<dbReference type="GeneID" id="23887812"/>
<sequence>MLCVCTMNRFTNAFAAAIPTPSSSDAASLCPRDSPHVSPPAHPDTRHTAIYDDPRSPHPPAAPPRPAFLRHLTDQGPRPHAATPRVRSASRERDRSVRVNLMAAAATTARRGWGMSSATGTTRMNRMADGPDGMYAVGGGQYLRVFQVSDPCSGSSTPMIQEDPRERTLLARGQGGAAISEVANLWKSNWPVGKGVNDVDWGVAAWDHKLVTATPSGNFMLFDVEKGRLDREISSGSFRPLNCAQFCHQPSYCHMVLIGGADGNIKLLDLRTGDPPSRRPLRHSSAITSLCFSPNDASSFVIGLDDGTIKRYDWRMAGKHLGTVYGAHGSKAVMDLKWKPADDSVGGGGAGWLASAGANKIVQIWDMNQSWEKAPTAIHSLHTAHPVRRIAWRPDHPTELLVVPLTQPLSSSNSLDPALPASPPPPPPPPPALLSASSSTDNKLNMFTTTTTRDEPTMDDDSARLEIWHVRRHYIAKYAIPSQDGVAVDASWRGSSGLVVTFQNGGFAQLDIPRKLNSGLIPLPLDQIPRQIAGWSAKGDLYFAIDKFRAGEIPFDDLKPEYANHYERLGRPTHSLSDPPYIPLQTIGSLALPDPHTDPSELAFLANWYRLEGGIPADLCAWNRDVAKWCGREDDARLWGFVKGLFEEFMPQDRGGEEGTFVKDVWGRAGKPGARVITPPDVSPRGRHVRLPLDERLLPTYAGIPLERITPPASPPSNPSEISECSDVSDSGSSGEIYSDEDQSESSVKPRSKFISFIEPQSTSGLKLDLSAATIRKSSSFSSQEGSSPVFEKKTKKGQPGETSTSISTSPIAITNPLAGSVSHPNSISKKSNLSKIAFTPRQHQHQHQHQHHSHHPHQLVSSSDWPDPYGIIPDQVLTSGTMTGVASTTTASTTPTGTSRASTSQSSPVPPPAFGGRNMSNHNNNNNNDNSNNNNNAKNSPRAGMTGLAGHEIGSGVVEAPLAGRGSAEGGVGAVVVLPNGNGPGPGSRVGSGQGKEMRGREEKFEKKEWQEYRKKRVATLMTWWDGCVENGEMQLAATIALIASPLVNFPPFQVERLAHAYVQLLERHRLPIFAAYIRRFSGIPSLEITPQDEGLTHTYFCERCGKSTGTLEDIEVKGKVFWWCKKCRMGAKRCAVCRKTIKGLWMGCRQCGHGGHQACMRLYHSQAPLIPIPLANASASHASHIPHTLLNTSSSAYNQSAGSNFTTLSSTVEGTNTDLVEKVDGGEGAAESRFTLCPTGCGCQCRRIGAANTGHD</sequence>
<dbReference type="GO" id="GO:0005829">
    <property type="term" value="C:cytosol"/>
    <property type="evidence" value="ECO:0007669"/>
    <property type="project" value="TreeGrafter"/>
</dbReference>
<dbReference type="SMART" id="SM00320">
    <property type="entry name" value="WD40"/>
    <property type="match status" value="4"/>
</dbReference>
<dbReference type="KEGG" id="cng:CNAG_04377"/>
<dbReference type="InterPro" id="IPR001680">
    <property type="entry name" value="WD40_rpt"/>
</dbReference>
<keyword evidence="5" id="KW-1185">Reference proteome</keyword>
<dbReference type="Proteomes" id="UP000010091">
    <property type="component" value="Chromosome 9"/>
</dbReference>
<dbReference type="GO" id="GO:0005774">
    <property type="term" value="C:vacuolar membrane"/>
    <property type="evidence" value="ECO:0007669"/>
    <property type="project" value="TreeGrafter"/>
</dbReference>
<feature type="compositionally biased region" description="Gly residues" evidence="3">
    <location>
        <begin position="983"/>
        <end position="995"/>
    </location>
</feature>
<reference evidence="4 5" key="1">
    <citation type="journal article" date="2014" name="PLoS Genet.">
        <title>Analysis of the genome and transcriptome of Cryptococcus neoformans var. grubii reveals complex RNA expression and microevolution leading to virulence attenuation.</title>
        <authorList>
            <person name="Janbon G."/>
            <person name="Ormerod K.L."/>
            <person name="Paulet D."/>
            <person name="Byrnes E.J.III."/>
            <person name="Yadav V."/>
            <person name="Chatterjee G."/>
            <person name="Mullapudi N."/>
            <person name="Hon C.C."/>
            <person name="Billmyre R.B."/>
            <person name="Brunel F."/>
            <person name="Bahn Y.S."/>
            <person name="Chen W."/>
            <person name="Chen Y."/>
            <person name="Chow E.W."/>
            <person name="Coppee J.Y."/>
            <person name="Floyd-Averette A."/>
            <person name="Gaillardin C."/>
            <person name="Gerik K.J."/>
            <person name="Goldberg J."/>
            <person name="Gonzalez-Hilarion S."/>
            <person name="Gujja S."/>
            <person name="Hamlin J.L."/>
            <person name="Hsueh Y.P."/>
            <person name="Ianiri G."/>
            <person name="Jones S."/>
            <person name="Kodira C.D."/>
            <person name="Kozubowski L."/>
            <person name="Lam W."/>
            <person name="Marra M."/>
            <person name="Mesner L.D."/>
            <person name="Mieczkowski P.A."/>
            <person name="Moyrand F."/>
            <person name="Nielsen K."/>
            <person name="Proux C."/>
            <person name="Rossignol T."/>
            <person name="Schein J.E."/>
            <person name="Sun S."/>
            <person name="Wollschlaeger C."/>
            <person name="Wood I.A."/>
            <person name="Zeng Q."/>
            <person name="Neuveglise C."/>
            <person name="Newlon C.S."/>
            <person name="Perfect J.R."/>
            <person name="Lodge J.K."/>
            <person name="Idnurm A."/>
            <person name="Stajich J.E."/>
            <person name="Kronstad J.W."/>
            <person name="Sanyal K."/>
            <person name="Heitman J."/>
            <person name="Fraser J.A."/>
            <person name="Cuomo C.A."/>
            <person name="Dietrich F.S."/>
        </authorList>
    </citation>
    <scope>NUCLEOTIDE SEQUENCE [LARGE SCALE GENOMIC DNA]</scope>
    <source>
        <strain evidence="5">H99 / ATCC 208821 / CBS 10515 / FGSC 9487</strain>
    </source>
</reference>
<dbReference type="GO" id="GO:0016239">
    <property type="term" value="P:positive regulation of macroautophagy"/>
    <property type="evidence" value="ECO:0007669"/>
    <property type="project" value="TreeGrafter"/>
</dbReference>
<feature type="region of interest" description="Disordered" evidence="3">
    <location>
        <begin position="706"/>
        <end position="751"/>
    </location>
</feature>
<dbReference type="AlphaFoldDB" id="J9VS69"/>
<feature type="compositionally biased region" description="Low complexity" evidence="3">
    <location>
        <begin position="919"/>
        <end position="941"/>
    </location>
</feature>
<name>J9VS69_CRYN9</name>
<dbReference type="GO" id="GO:0061700">
    <property type="term" value="C:GATOR2 complex"/>
    <property type="evidence" value="ECO:0007669"/>
    <property type="project" value="TreeGrafter"/>
</dbReference>
<dbReference type="Pfam" id="PF00400">
    <property type="entry name" value="WD40"/>
    <property type="match status" value="1"/>
</dbReference>
<proteinExistence type="predicted"/>
<dbReference type="OrthoDB" id="60955at2759"/>
<dbReference type="InterPro" id="IPR015943">
    <property type="entry name" value="WD40/YVTN_repeat-like_dom_sf"/>
</dbReference>
<feature type="region of interest" description="Disordered" evidence="3">
    <location>
        <begin position="887"/>
        <end position="950"/>
    </location>
</feature>
<accession>J9VS69</accession>
<feature type="compositionally biased region" description="Pro residues" evidence="3">
    <location>
        <begin position="420"/>
        <end position="432"/>
    </location>
</feature>
<evidence type="ECO:0000256" key="1">
    <source>
        <dbReference type="ARBA" id="ARBA00022574"/>
    </source>
</evidence>
<dbReference type="Gene3D" id="2.130.10.10">
    <property type="entry name" value="YVTN repeat-like/Quinoprotein amine dehydrogenase"/>
    <property type="match status" value="1"/>
</dbReference>
<dbReference type="PANTHER" id="PTHR46200:SF1">
    <property type="entry name" value="GATOR COMPLEX PROTEIN WDR24"/>
    <property type="match status" value="1"/>
</dbReference>
<evidence type="ECO:0000313" key="4">
    <source>
        <dbReference type="EMBL" id="AFR97108.2"/>
    </source>
</evidence>
<feature type="region of interest" description="Disordered" evidence="3">
    <location>
        <begin position="980"/>
        <end position="1003"/>
    </location>
</feature>
<dbReference type="InterPro" id="IPR036322">
    <property type="entry name" value="WD40_repeat_dom_sf"/>
</dbReference>
<evidence type="ECO:0000256" key="3">
    <source>
        <dbReference type="SAM" id="MobiDB-lite"/>
    </source>
</evidence>
<feature type="compositionally biased region" description="Low complexity" evidence="3">
    <location>
        <begin position="803"/>
        <end position="815"/>
    </location>
</feature>
<dbReference type="InterPro" id="IPR037590">
    <property type="entry name" value="WDR24"/>
</dbReference>
<feature type="compositionally biased region" description="Basic and acidic residues" evidence="3">
    <location>
        <begin position="43"/>
        <end position="56"/>
    </location>
</feature>
<keyword evidence="2" id="KW-0677">Repeat</keyword>
<dbReference type="VEuPathDB" id="FungiDB:CNAG_04377"/>
<feature type="compositionally biased region" description="Basic residues" evidence="3">
    <location>
        <begin position="843"/>
        <end position="858"/>
    </location>
</feature>
<dbReference type="HOGENOM" id="CLU_007954_0_0_1"/>
<feature type="compositionally biased region" description="Low complexity" evidence="3">
    <location>
        <begin position="887"/>
        <end position="905"/>
    </location>
</feature>
<evidence type="ECO:0000256" key="2">
    <source>
        <dbReference type="ARBA" id="ARBA00022737"/>
    </source>
</evidence>
<feature type="region of interest" description="Disordered" evidence="3">
    <location>
        <begin position="777"/>
        <end position="874"/>
    </location>
</feature>
<protein>
    <submittedName>
        <fullName evidence="4">Vacuolar protein</fullName>
    </submittedName>
</protein>
<dbReference type="EMBL" id="CP003828">
    <property type="protein sequence ID" value="AFR97108.2"/>
    <property type="molecule type" value="Genomic_DNA"/>
</dbReference>
<organism evidence="4 5">
    <name type="scientific">Cryptococcus neoformans (strain H99 / ATCC 208821 / CBS 10515 / FGSC 9487)</name>
    <name type="common">Cryptococcus neoformans var. grubii serotype A</name>
    <dbReference type="NCBI Taxonomy" id="235443"/>
    <lineage>
        <taxon>Eukaryota</taxon>
        <taxon>Fungi</taxon>
        <taxon>Dikarya</taxon>
        <taxon>Basidiomycota</taxon>
        <taxon>Agaricomycotina</taxon>
        <taxon>Tremellomycetes</taxon>
        <taxon>Tremellales</taxon>
        <taxon>Cryptococcaceae</taxon>
        <taxon>Cryptococcus</taxon>
        <taxon>Cryptococcus neoformans species complex</taxon>
    </lineage>
</organism>
<dbReference type="GO" id="GO:1904263">
    <property type="term" value="P:positive regulation of TORC1 signaling"/>
    <property type="evidence" value="ECO:0007669"/>
    <property type="project" value="TreeGrafter"/>
</dbReference>
<dbReference type="SUPFAM" id="SSF50978">
    <property type="entry name" value="WD40 repeat-like"/>
    <property type="match status" value="1"/>
</dbReference>
<dbReference type="RefSeq" id="XP_012051511.1">
    <property type="nucleotide sequence ID" value="XM_012196121.1"/>
</dbReference>
<feature type="compositionally biased region" description="Low complexity" evidence="3">
    <location>
        <begin position="723"/>
        <end position="736"/>
    </location>
</feature>
<feature type="region of interest" description="Disordered" evidence="3">
    <location>
        <begin position="20"/>
        <end position="95"/>
    </location>
</feature>
<feature type="region of interest" description="Disordered" evidence="3">
    <location>
        <begin position="411"/>
        <end position="441"/>
    </location>
</feature>
<keyword evidence="1" id="KW-0853">WD repeat</keyword>
<gene>
    <name evidence="4" type="ORF">CNAG_04377</name>
</gene>
<feature type="compositionally biased region" description="Low complexity" evidence="3">
    <location>
        <begin position="826"/>
        <end position="837"/>
    </location>
</feature>
<evidence type="ECO:0000313" key="5">
    <source>
        <dbReference type="Proteomes" id="UP000010091"/>
    </source>
</evidence>